<dbReference type="OrthoDB" id="1681166at2759"/>
<keyword evidence="4" id="KW-1185">Reference proteome</keyword>
<dbReference type="GO" id="GO:0005680">
    <property type="term" value="C:anaphase-promoting complex"/>
    <property type="evidence" value="ECO:0007669"/>
    <property type="project" value="InterPro"/>
</dbReference>
<feature type="compositionally biased region" description="Pro residues" evidence="1">
    <location>
        <begin position="169"/>
        <end position="178"/>
    </location>
</feature>
<feature type="domain" description="Anaphase-promoting complex subunit 11 RING-H2 finger" evidence="2">
    <location>
        <begin position="1"/>
        <end position="26"/>
    </location>
</feature>
<feature type="compositionally biased region" description="Acidic residues" evidence="1">
    <location>
        <begin position="57"/>
        <end position="75"/>
    </location>
</feature>
<feature type="region of interest" description="Disordered" evidence="1">
    <location>
        <begin position="285"/>
        <end position="326"/>
    </location>
</feature>
<feature type="compositionally biased region" description="Basic and acidic residues" evidence="1">
    <location>
        <begin position="314"/>
        <end position="326"/>
    </location>
</feature>
<dbReference type="Proteomes" id="UP000700596">
    <property type="component" value="Unassembled WGS sequence"/>
</dbReference>
<evidence type="ECO:0000313" key="4">
    <source>
        <dbReference type="Proteomes" id="UP000700596"/>
    </source>
</evidence>
<accession>A0A9P9DZ55</accession>
<name>A0A9P9DZ55_9PLEO</name>
<feature type="region of interest" description="Disordered" evidence="1">
    <location>
        <begin position="24"/>
        <end position="88"/>
    </location>
</feature>
<reference evidence="3" key="1">
    <citation type="journal article" date="2021" name="Nat. Commun.">
        <title>Genetic determinants of endophytism in the Arabidopsis root mycobiome.</title>
        <authorList>
            <person name="Mesny F."/>
            <person name="Miyauchi S."/>
            <person name="Thiergart T."/>
            <person name="Pickel B."/>
            <person name="Atanasova L."/>
            <person name="Karlsson M."/>
            <person name="Huettel B."/>
            <person name="Barry K.W."/>
            <person name="Haridas S."/>
            <person name="Chen C."/>
            <person name="Bauer D."/>
            <person name="Andreopoulos W."/>
            <person name="Pangilinan J."/>
            <person name="LaButti K."/>
            <person name="Riley R."/>
            <person name="Lipzen A."/>
            <person name="Clum A."/>
            <person name="Drula E."/>
            <person name="Henrissat B."/>
            <person name="Kohler A."/>
            <person name="Grigoriev I.V."/>
            <person name="Martin F.M."/>
            <person name="Hacquard S."/>
        </authorList>
    </citation>
    <scope>NUCLEOTIDE SEQUENCE</scope>
    <source>
        <strain evidence="3">MPI-CAGE-CH-0243</strain>
    </source>
</reference>
<evidence type="ECO:0000259" key="2">
    <source>
        <dbReference type="Pfam" id="PF12861"/>
    </source>
</evidence>
<protein>
    <recommendedName>
        <fullName evidence="2">Anaphase-promoting complex subunit 11 RING-H2 finger domain-containing protein</fullName>
    </recommendedName>
</protein>
<gene>
    <name evidence="3" type="ORF">B0J11DRAFT_432443</name>
</gene>
<evidence type="ECO:0000256" key="1">
    <source>
        <dbReference type="SAM" id="MobiDB-lite"/>
    </source>
</evidence>
<feature type="non-terminal residue" evidence="3">
    <location>
        <position position="326"/>
    </location>
</feature>
<feature type="compositionally biased region" description="Pro residues" evidence="1">
    <location>
        <begin position="39"/>
        <end position="52"/>
    </location>
</feature>
<dbReference type="SUPFAM" id="SSF57850">
    <property type="entry name" value="RING/U-box"/>
    <property type="match status" value="1"/>
</dbReference>
<dbReference type="GO" id="GO:0008270">
    <property type="term" value="F:zinc ion binding"/>
    <property type="evidence" value="ECO:0007669"/>
    <property type="project" value="InterPro"/>
</dbReference>
<dbReference type="GO" id="GO:0031145">
    <property type="term" value="P:anaphase-promoting complex-dependent catabolic process"/>
    <property type="evidence" value="ECO:0007669"/>
    <property type="project" value="InterPro"/>
</dbReference>
<dbReference type="AlphaFoldDB" id="A0A9P9DZ55"/>
<organism evidence="3 4">
    <name type="scientific">Dendryphion nanum</name>
    <dbReference type="NCBI Taxonomy" id="256645"/>
    <lineage>
        <taxon>Eukaryota</taxon>
        <taxon>Fungi</taxon>
        <taxon>Dikarya</taxon>
        <taxon>Ascomycota</taxon>
        <taxon>Pezizomycotina</taxon>
        <taxon>Dothideomycetes</taxon>
        <taxon>Pleosporomycetidae</taxon>
        <taxon>Pleosporales</taxon>
        <taxon>Torulaceae</taxon>
        <taxon>Dendryphion</taxon>
    </lineage>
</organism>
<dbReference type="InterPro" id="IPR024991">
    <property type="entry name" value="RING-H2_APC11"/>
</dbReference>
<evidence type="ECO:0000313" key="3">
    <source>
        <dbReference type="EMBL" id="KAH7127106.1"/>
    </source>
</evidence>
<sequence>QHCIFSWLRQESAQEKCPMCRQRIYSKSPPVPQTARSPRSPPLPHFDDPPAPQQYHEDEDPPFEVDAEADDDEIPYPEPGSEQTLLPPPNFNPFFTLIEDSTSAEHYHPYVHYVFADDDPVIVTAAAMRSLGLDDAQYLPQTGPEGHERHPQDDEDADQEHDQAHDPPAESPLPPPIPGAKERYIIVDVAADGHTIVDAQSLSSDWQITNTDVRTAPSFDEASPDSGYMLRVEGVEIPGKTKNKNKGEPGELKLKEAREKAQGDVFAALDGLVKGVDTSLEVAGKISGTREEDDEEVRESNRTVLEAGSATVQDKGKGRATETCDY</sequence>
<proteinExistence type="predicted"/>
<feature type="region of interest" description="Disordered" evidence="1">
    <location>
        <begin position="136"/>
        <end position="179"/>
    </location>
</feature>
<dbReference type="GO" id="GO:0097602">
    <property type="term" value="F:cullin family protein binding"/>
    <property type="evidence" value="ECO:0007669"/>
    <property type="project" value="InterPro"/>
</dbReference>
<dbReference type="Pfam" id="PF12861">
    <property type="entry name" value="zf-ANAPC11"/>
    <property type="match status" value="1"/>
</dbReference>
<dbReference type="GO" id="GO:0061630">
    <property type="term" value="F:ubiquitin protein ligase activity"/>
    <property type="evidence" value="ECO:0007669"/>
    <property type="project" value="InterPro"/>
</dbReference>
<dbReference type="EMBL" id="JAGMWT010000006">
    <property type="protein sequence ID" value="KAH7127106.1"/>
    <property type="molecule type" value="Genomic_DNA"/>
</dbReference>
<dbReference type="Gene3D" id="3.30.40.10">
    <property type="entry name" value="Zinc/RING finger domain, C3HC4 (zinc finger)"/>
    <property type="match status" value="1"/>
</dbReference>
<comment type="caution">
    <text evidence="3">The sequence shown here is derived from an EMBL/GenBank/DDBJ whole genome shotgun (WGS) entry which is preliminary data.</text>
</comment>
<dbReference type="InterPro" id="IPR013083">
    <property type="entry name" value="Znf_RING/FYVE/PHD"/>
</dbReference>